<dbReference type="Pfam" id="PF00248">
    <property type="entry name" value="Aldo_ket_red"/>
    <property type="match status" value="1"/>
</dbReference>
<dbReference type="GO" id="GO:0016491">
    <property type="term" value="F:oxidoreductase activity"/>
    <property type="evidence" value="ECO:0007669"/>
    <property type="project" value="UniProtKB-KW"/>
</dbReference>
<organism evidence="6 7">
    <name type="scientific">Shuttleworthella satelles DSM 14600</name>
    <dbReference type="NCBI Taxonomy" id="626523"/>
    <lineage>
        <taxon>Bacteria</taxon>
        <taxon>Bacillati</taxon>
        <taxon>Bacillota</taxon>
        <taxon>Clostridia</taxon>
        <taxon>Lachnospirales</taxon>
        <taxon>Lachnospiraceae</taxon>
        <taxon>Shuttleworthella</taxon>
    </lineage>
</organism>
<keyword evidence="7" id="KW-1185">Reference proteome</keyword>
<comment type="similarity">
    <text evidence="1">Belongs to the shaker potassium channel beta subunit family.</text>
</comment>
<keyword evidence="3" id="KW-0560">Oxidoreductase</keyword>
<dbReference type="Gene3D" id="3.20.20.100">
    <property type="entry name" value="NADP-dependent oxidoreductase domain"/>
    <property type="match status" value="1"/>
</dbReference>
<dbReference type="GO" id="GO:0051596">
    <property type="term" value="P:methylglyoxal catabolic process"/>
    <property type="evidence" value="ECO:0007669"/>
    <property type="project" value="TreeGrafter"/>
</dbReference>
<keyword evidence="4" id="KW-1133">Transmembrane helix</keyword>
<comment type="caution">
    <text evidence="6">The sequence shown here is derived from an EMBL/GenBank/DDBJ whole genome shotgun (WGS) entry which is preliminary data.</text>
</comment>
<evidence type="ECO:0000256" key="4">
    <source>
        <dbReference type="SAM" id="Phobius"/>
    </source>
</evidence>
<keyword evidence="4" id="KW-0812">Transmembrane</keyword>
<evidence type="ECO:0000256" key="3">
    <source>
        <dbReference type="ARBA" id="ARBA00023002"/>
    </source>
</evidence>
<dbReference type="RefSeq" id="WP_006905485.1">
    <property type="nucleotide sequence ID" value="NZ_GG665866.1"/>
</dbReference>
<evidence type="ECO:0000313" key="6">
    <source>
        <dbReference type="EMBL" id="EEP29097.1"/>
    </source>
</evidence>
<dbReference type="eggNOG" id="COG0667">
    <property type="taxonomic scope" value="Bacteria"/>
</dbReference>
<dbReference type="STRING" id="626523.GCWU000342_00450"/>
<accession>C4G900</accession>
<gene>
    <name evidence="6" type="ORF">GCWU000342_00450</name>
</gene>
<dbReference type="HOGENOM" id="CLU_023205_2_0_9"/>
<keyword evidence="2" id="KW-0521">NADP</keyword>
<dbReference type="AlphaFoldDB" id="C4G900"/>
<dbReference type="InterPro" id="IPR005399">
    <property type="entry name" value="K_chnl_volt-dep_bsu_KCNAB-rel"/>
</dbReference>
<sequence length="334" mass="37370">MSHTYQAADNRYEKMLYRRVGASGLLFPAISLGFWHNFGENDNPDNMRAMMRTAFDLGISQFDLANNYGPQYGRAEKNAGKFLAEDFKPYRDELVISSKAGYDMWPGPYGNWGSRKYLIASADQSLNRLGLDYVDIFYHHRPDPNTPLAETLDALKSIVDAGKAIYAGISNYNAEQTRAAVRYARKIHLPLIVNQSRYSIFDRKIERMDLPGQADEDGIGIIAFSPLAQGLLSDRYLDGIPSDSRIAHDGRYLKREDLTENKLSAARRLQEIARDRGQSLAQMALAWDLRLPQVSSVIIGASSPAQIKENVDALARLDFSPAELTEIDEIAAGI</sequence>
<evidence type="ECO:0000256" key="2">
    <source>
        <dbReference type="ARBA" id="ARBA00022857"/>
    </source>
</evidence>
<evidence type="ECO:0000256" key="1">
    <source>
        <dbReference type="ARBA" id="ARBA00006515"/>
    </source>
</evidence>
<dbReference type="EMBL" id="ACIP02000001">
    <property type="protein sequence ID" value="EEP29097.1"/>
    <property type="molecule type" value="Genomic_DNA"/>
</dbReference>
<keyword evidence="4" id="KW-0472">Membrane</keyword>
<reference evidence="6" key="1">
    <citation type="submission" date="2009-04" db="EMBL/GenBank/DDBJ databases">
        <authorList>
            <person name="Weinstock G."/>
            <person name="Sodergren E."/>
            <person name="Clifton S."/>
            <person name="Fulton L."/>
            <person name="Fulton B."/>
            <person name="Courtney L."/>
            <person name="Fronick C."/>
            <person name="Harrison M."/>
            <person name="Strong C."/>
            <person name="Farmer C."/>
            <person name="Delahaunty K."/>
            <person name="Markovic C."/>
            <person name="Hall O."/>
            <person name="Minx P."/>
            <person name="Tomlinson C."/>
            <person name="Mitreva M."/>
            <person name="Nelson J."/>
            <person name="Hou S."/>
            <person name="Wollam A."/>
            <person name="Pepin K.H."/>
            <person name="Johnson M."/>
            <person name="Bhonagiri V."/>
            <person name="Nash W.E."/>
            <person name="Warren W."/>
            <person name="Chinwalla A."/>
            <person name="Mardis E.R."/>
            <person name="Wilson R.K."/>
        </authorList>
    </citation>
    <scope>NUCLEOTIDE SEQUENCE [LARGE SCALE GENOMIC DNA]</scope>
    <source>
        <strain evidence="6">DSM 14600</strain>
    </source>
</reference>
<protein>
    <submittedName>
        <fullName evidence="6">Oxidoreductase, aldo/keto reductase family protein</fullName>
    </submittedName>
</protein>
<evidence type="ECO:0000313" key="7">
    <source>
        <dbReference type="Proteomes" id="UP000003494"/>
    </source>
</evidence>
<name>C4G900_9FIRM</name>
<dbReference type="SUPFAM" id="SSF51430">
    <property type="entry name" value="NAD(P)-linked oxidoreductase"/>
    <property type="match status" value="1"/>
</dbReference>
<dbReference type="InterPro" id="IPR023210">
    <property type="entry name" value="NADP_OxRdtase_dom"/>
</dbReference>
<feature type="domain" description="NADP-dependent oxidoreductase" evidence="5">
    <location>
        <begin position="30"/>
        <end position="331"/>
    </location>
</feature>
<dbReference type="PANTHER" id="PTHR43150:SF4">
    <property type="entry name" value="L-GLYCERALDEHYDE 3-PHOSPHATE REDUCTASE"/>
    <property type="match status" value="1"/>
</dbReference>
<evidence type="ECO:0000259" key="5">
    <source>
        <dbReference type="Pfam" id="PF00248"/>
    </source>
</evidence>
<dbReference type="Proteomes" id="UP000003494">
    <property type="component" value="Unassembled WGS sequence"/>
</dbReference>
<dbReference type="PANTHER" id="PTHR43150">
    <property type="entry name" value="HYPERKINETIC, ISOFORM M"/>
    <property type="match status" value="1"/>
</dbReference>
<dbReference type="InterPro" id="IPR036812">
    <property type="entry name" value="NAD(P)_OxRdtase_dom_sf"/>
</dbReference>
<feature type="transmembrane region" description="Helical" evidence="4">
    <location>
        <begin position="20"/>
        <end position="38"/>
    </location>
</feature>
<proteinExistence type="inferred from homology"/>